<accession>A0AAD7ZFT9</accession>
<sequence>MSQKNKHVLTGIICATIGFGIAVVMRKYRGYVFRKLRKLNPNNNANKADILIVNTVHECERVANDILRRCSDYRVLGFDCEWVTKNDKRQPIALMQLAANEDYCALIRLCSMKIVQVRTSSVTSGNCFFSLRGVYEKLLEDASIIKVGVAPSDDAKYLQHDYGFTVRGCLDLRHLTQTRGGFKWHGQTLSRKLSEHQVQYSSQDSLVAVKIFNEIIRPWWQLWGLPKWSKVLQGCQKYIDIKYKSNQNKQRINRIIPQHPNKNATRAYSTRQRPLYDNCLLQAPDGEVLSTCDHNKAQWYVAKNLGQIVETNPLTVRLTFEPSGRAVGEVGKYYTMEKENRCVVCGETKSYIRKNVIPHEYRKYFPSVMKDHMSHDILLLCRNCHLRNNSFDLALRYQLAEECNAPIGSREDAKMFEVPDLKKVRSAARALLSKDVAKIPMERVEELEKIVRSHFDLGEDETISMDMLREANDLIVSEINENYEPHGRRVVSHYIQNGGLMLLEQLWREHFLKSMNPQYLPRLWSVTHNHSRLTQRIEQGRILPEEIRVAGLLQ</sequence>
<dbReference type="EMBL" id="JASPKZ010008385">
    <property type="protein sequence ID" value="KAJ9579555.1"/>
    <property type="molecule type" value="Genomic_DNA"/>
</dbReference>
<protein>
    <recommendedName>
        <fullName evidence="5">3'-5' exonuclease domain-containing protein</fullName>
    </recommendedName>
</protein>
<name>A0AAD7ZFT9_DIPPU</name>
<dbReference type="GO" id="GO:0005737">
    <property type="term" value="C:cytoplasm"/>
    <property type="evidence" value="ECO:0007669"/>
    <property type="project" value="TreeGrafter"/>
</dbReference>
<comment type="caution">
    <text evidence="6">The sequence shown here is derived from an EMBL/GenBank/DDBJ whole genome shotgun (WGS) entry which is preliminary data.</text>
</comment>
<keyword evidence="2" id="KW-0378">Hydrolase</keyword>
<evidence type="ECO:0000256" key="1">
    <source>
        <dbReference type="ARBA" id="ARBA00022722"/>
    </source>
</evidence>
<keyword evidence="3" id="KW-0269">Exonuclease</keyword>
<evidence type="ECO:0000256" key="2">
    <source>
        <dbReference type="ARBA" id="ARBA00022801"/>
    </source>
</evidence>
<organism evidence="6 7">
    <name type="scientific">Diploptera punctata</name>
    <name type="common">Pacific beetle cockroach</name>
    <dbReference type="NCBI Taxonomy" id="6984"/>
    <lineage>
        <taxon>Eukaryota</taxon>
        <taxon>Metazoa</taxon>
        <taxon>Ecdysozoa</taxon>
        <taxon>Arthropoda</taxon>
        <taxon>Hexapoda</taxon>
        <taxon>Insecta</taxon>
        <taxon>Pterygota</taxon>
        <taxon>Neoptera</taxon>
        <taxon>Polyneoptera</taxon>
        <taxon>Dictyoptera</taxon>
        <taxon>Blattodea</taxon>
        <taxon>Blaberoidea</taxon>
        <taxon>Blaberidae</taxon>
        <taxon>Diplopterinae</taxon>
        <taxon>Diploptera</taxon>
    </lineage>
</organism>
<evidence type="ECO:0000256" key="3">
    <source>
        <dbReference type="ARBA" id="ARBA00022839"/>
    </source>
</evidence>
<dbReference type="PANTHER" id="PTHR13620">
    <property type="entry name" value="3-5 EXONUCLEASE"/>
    <property type="match status" value="1"/>
</dbReference>
<gene>
    <name evidence="6" type="ORF">L9F63_004740</name>
</gene>
<dbReference type="InterPro" id="IPR002562">
    <property type="entry name" value="3'-5'_exonuclease_dom"/>
</dbReference>
<dbReference type="CDD" id="cd06141">
    <property type="entry name" value="WRN_exo"/>
    <property type="match status" value="1"/>
</dbReference>
<dbReference type="InterPro" id="IPR051132">
    <property type="entry name" value="3-5_Exonuclease_domain"/>
</dbReference>
<keyword evidence="4" id="KW-1133">Transmembrane helix</keyword>
<dbReference type="GO" id="GO:0006139">
    <property type="term" value="P:nucleobase-containing compound metabolic process"/>
    <property type="evidence" value="ECO:0007669"/>
    <property type="project" value="InterPro"/>
</dbReference>
<evidence type="ECO:0000313" key="6">
    <source>
        <dbReference type="EMBL" id="KAJ9579555.1"/>
    </source>
</evidence>
<dbReference type="SUPFAM" id="SSF53098">
    <property type="entry name" value="Ribonuclease H-like"/>
    <property type="match status" value="1"/>
</dbReference>
<evidence type="ECO:0000313" key="7">
    <source>
        <dbReference type="Proteomes" id="UP001233999"/>
    </source>
</evidence>
<dbReference type="GO" id="GO:0003676">
    <property type="term" value="F:nucleic acid binding"/>
    <property type="evidence" value="ECO:0007669"/>
    <property type="project" value="InterPro"/>
</dbReference>
<keyword evidence="4" id="KW-0812">Transmembrane</keyword>
<keyword evidence="7" id="KW-1185">Reference proteome</keyword>
<dbReference type="GO" id="GO:0005634">
    <property type="term" value="C:nucleus"/>
    <property type="evidence" value="ECO:0007669"/>
    <property type="project" value="TreeGrafter"/>
</dbReference>
<keyword evidence="1" id="KW-0540">Nuclease</keyword>
<dbReference type="Proteomes" id="UP001233999">
    <property type="component" value="Unassembled WGS sequence"/>
</dbReference>
<keyword evidence="4" id="KW-0472">Membrane</keyword>
<proteinExistence type="predicted"/>
<evidence type="ECO:0000259" key="5">
    <source>
        <dbReference type="Pfam" id="PF01612"/>
    </source>
</evidence>
<dbReference type="PANTHER" id="PTHR13620:SF104">
    <property type="entry name" value="EXONUCLEASE 3'-5' DOMAIN-CONTAINING PROTEIN 2"/>
    <property type="match status" value="1"/>
</dbReference>
<evidence type="ECO:0000256" key="4">
    <source>
        <dbReference type="SAM" id="Phobius"/>
    </source>
</evidence>
<dbReference type="GO" id="GO:0008408">
    <property type="term" value="F:3'-5' exonuclease activity"/>
    <property type="evidence" value="ECO:0007669"/>
    <property type="project" value="InterPro"/>
</dbReference>
<reference evidence="6" key="2">
    <citation type="submission" date="2023-05" db="EMBL/GenBank/DDBJ databases">
        <authorList>
            <person name="Fouks B."/>
        </authorList>
    </citation>
    <scope>NUCLEOTIDE SEQUENCE</scope>
    <source>
        <strain evidence="6">Stay&amp;Tobe</strain>
        <tissue evidence="6">Testes</tissue>
    </source>
</reference>
<dbReference type="AlphaFoldDB" id="A0AAD7ZFT9"/>
<dbReference type="InterPro" id="IPR036397">
    <property type="entry name" value="RNaseH_sf"/>
</dbReference>
<dbReference type="Pfam" id="PF01612">
    <property type="entry name" value="DNA_pol_A_exo1"/>
    <property type="match status" value="1"/>
</dbReference>
<feature type="domain" description="3'-5' exonuclease" evidence="5">
    <location>
        <begin position="59"/>
        <end position="176"/>
    </location>
</feature>
<dbReference type="InterPro" id="IPR012337">
    <property type="entry name" value="RNaseH-like_sf"/>
</dbReference>
<feature type="transmembrane region" description="Helical" evidence="4">
    <location>
        <begin position="6"/>
        <end position="25"/>
    </location>
</feature>
<reference evidence="6" key="1">
    <citation type="journal article" date="2023" name="IScience">
        <title>Live-bearing cockroach genome reveals convergent evolutionary mechanisms linked to viviparity in insects and beyond.</title>
        <authorList>
            <person name="Fouks B."/>
            <person name="Harrison M.C."/>
            <person name="Mikhailova A.A."/>
            <person name="Marchal E."/>
            <person name="English S."/>
            <person name="Carruthers M."/>
            <person name="Jennings E.C."/>
            <person name="Chiamaka E.L."/>
            <person name="Frigard R.A."/>
            <person name="Pippel M."/>
            <person name="Attardo G.M."/>
            <person name="Benoit J.B."/>
            <person name="Bornberg-Bauer E."/>
            <person name="Tobe S.S."/>
        </authorList>
    </citation>
    <scope>NUCLEOTIDE SEQUENCE</scope>
    <source>
        <strain evidence="6">Stay&amp;Tobe</strain>
    </source>
</reference>
<dbReference type="Gene3D" id="3.30.420.10">
    <property type="entry name" value="Ribonuclease H-like superfamily/Ribonuclease H"/>
    <property type="match status" value="1"/>
</dbReference>